<evidence type="ECO:0000259" key="10">
    <source>
        <dbReference type="PROSITE" id="PS50021"/>
    </source>
</evidence>
<evidence type="ECO:0000256" key="4">
    <source>
        <dbReference type="ARBA" id="ARBA00022490"/>
    </source>
</evidence>
<evidence type="ECO:0000256" key="1">
    <source>
        <dbReference type="ARBA" id="ARBA00004204"/>
    </source>
</evidence>
<dbReference type="FunFam" id="1.10.418.10:FF:000015">
    <property type="entry name" value="Parvin beta"/>
    <property type="match status" value="1"/>
</dbReference>
<dbReference type="GO" id="GO:0030036">
    <property type="term" value="P:actin cytoskeleton organization"/>
    <property type="evidence" value="ECO:0007669"/>
    <property type="project" value="InterPro"/>
</dbReference>
<accession>A0AAN9ZJ10</accession>
<reference evidence="11 12" key="1">
    <citation type="submission" date="2024-03" db="EMBL/GenBank/DDBJ databases">
        <title>The genome assembly and annotation of the cricket Gryllus longicercus Weissman &amp; Gray.</title>
        <authorList>
            <person name="Szrajer S."/>
            <person name="Gray D."/>
            <person name="Ylla G."/>
        </authorList>
    </citation>
    <scope>NUCLEOTIDE SEQUENCE [LARGE SCALE GENOMIC DNA]</scope>
    <source>
        <strain evidence="11">DAG 2021-001</strain>
        <tissue evidence="11">Whole body minus gut</tissue>
    </source>
</reference>
<keyword evidence="5" id="KW-0677">Repeat</keyword>
<organism evidence="11 12">
    <name type="scientific">Gryllus longicercus</name>
    <dbReference type="NCBI Taxonomy" id="2509291"/>
    <lineage>
        <taxon>Eukaryota</taxon>
        <taxon>Metazoa</taxon>
        <taxon>Ecdysozoa</taxon>
        <taxon>Arthropoda</taxon>
        <taxon>Hexapoda</taxon>
        <taxon>Insecta</taxon>
        <taxon>Pterygota</taxon>
        <taxon>Neoptera</taxon>
        <taxon>Polyneoptera</taxon>
        <taxon>Orthoptera</taxon>
        <taxon>Ensifera</taxon>
        <taxon>Gryllidea</taxon>
        <taxon>Grylloidea</taxon>
        <taxon>Gryllidae</taxon>
        <taxon>Gryllinae</taxon>
        <taxon>Gryllus</taxon>
    </lineage>
</organism>
<dbReference type="FunFam" id="1.10.418.10:FF:000011">
    <property type="entry name" value="Parvin, beta"/>
    <property type="match status" value="1"/>
</dbReference>
<keyword evidence="6" id="KW-0130">Cell adhesion</keyword>
<comment type="caution">
    <text evidence="11">The sequence shown here is derived from an EMBL/GenBank/DDBJ whole genome shotgun (WGS) entry which is preliminary data.</text>
</comment>
<dbReference type="CDD" id="cd21306">
    <property type="entry name" value="CH_PARVA_B_rpt2"/>
    <property type="match status" value="1"/>
</dbReference>
<feature type="compositionally biased region" description="Basic and acidic residues" evidence="9">
    <location>
        <begin position="159"/>
        <end position="179"/>
    </location>
</feature>
<dbReference type="EMBL" id="JAZDUA010000004">
    <property type="protein sequence ID" value="KAK7874260.1"/>
    <property type="molecule type" value="Genomic_DNA"/>
</dbReference>
<dbReference type="PROSITE" id="PS50021">
    <property type="entry name" value="CH"/>
    <property type="match status" value="2"/>
</dbReference>
<keyword evidence="8" id="KW-0206">Cytoskeleton</keyword>
<feature type="compositionally biased region" description="Basic and acidic residues" evidence="9">
    <location>
        <begin position="256"/>
        <end position="266"/>
    </location>
</feature>
<evidence type="ECO:0000313" key="12">
    <source>
        <dbReference type="Proteomes" id="UP001378592"/>
    </source>
</evidence>
<dbReference type="Gene3D" id="1.10.418.10">
    <property type="entry name" value="Calponin-like domain"/>
    <property type="match status" value="2"/>
</dbReference>
<evidence type="ECO:0000256" key="8">
    <source>
        <dbReference type="ARBA" id="ARBA00023212"/>
    </source>
</evidence>
<dbReference type="GO" id="GO:0003779">
    <property type="term" value="F:actin binding"/>
    <property type="evidence" value="ECO:0007669"/>
    <property type="project" value="UniProtKB-KW"/>
</dbReference>
<dbReference type="SUPFAM" id="SSF47576">
    <property type="entry name" value="Calponin-homology domain, CH-domain"/>
    <property type="match status" value="1"/>
</dbReference>
<dbReference type="Proteomes" id="UP001378592">
    <property type="component" value="Unassembled WGS sequence"/>
</dbReference>
<dbReference type="InterPro" id="IPR036872">
    <property type="entry name" value="CH_dom_sf"/>
</dbReference>
<comment type="similarity">
    <text evidence="3">Belongs to the parvin family.</text>
</comment>
<name>A0AAN9ZJ10_9ORTH</name>
<sequence>MSDGAEDEVEHPVCRTLFRQSSLEMRVEAEEPPDSSDSEEVEYAQVCKPRVVDAVLKVSHPAVSITPPSPQEEQPPKQWVRSPAPPEKEKQEGKEEEKDKAKHSDENKDDDNQTNKNKDEDTQDKNKKEDHQMDKNKDEDTQKDMNKKDQDQDQDQDKEDGHKVQVRFKDPPEHNERHSYVGTLRGLATKSSKNSSASASSHATARPTSTAATGAAMASPRPKSPRPPVTRKDEKEESFWEKIGTLGRKKRIKEVQEVQEEGKHAIDSPGSPTAPDLPPEDYTLEENEERSMIEPRSFDDPKLRELIAVLIEWINDELADQRIIVKDIEEDLYDGQVLQKLLEKLSSQKLDVPEVTQSEEGQKQKLGIVLAAANKVLGHPRWSQQKWSVESIHSKNLVAILHLLVALARHFRAPVRLPENVAVEVVVVQKREGSLSHRTVLEEITSHYDELGMRCERDAFDTLFDHAPDKLQVVKKSLVTFVNKHLNKVNLEVTDLDTQFHDGVYLTILMGLLEGFFVPLYSFHLTPQDFDQKVHNVSFAFELMQDVGIAKPKARPEDIVNLDLKSTLRVLYNLFTKYKNMS</sequence>
<dbReference type="GO" id="GO:0015629">
    <property type="term" value="C:actin cytoskeleton"/>
    <property type="evidence" value="ECO:0007669"/>
    <property type="project" value="TreeGrafter"/>
</dbReference>
<feature type="compositionally biased region" description="Basic and acidic residues" evidence="9">
    <location>
        <begin position="230"/>
        <end position="240"/>
    </location>
</feature>
<feature type="compositionally biased region" description="Basic and acidic residues" evidence="9">
    <location>
        <begin position="86"/>
        <end position="151"/>
    </location>
</feature>
<dbReference type="PANTHER" id="PTHR12114:SF4">
    <property type="entry name" value="GH23568P"/>
    <property type="match status" value="1"/>
</dbReference>
<feature type="region of interest" description="Disordered" evidence="9">
    <location>
        <begin position="60"/>
        <end position="243"/>
    </location>
</feature>
<keyword evidence="4" id="KW-0963">Cytoplasm</keyword>
<dbReference type="GO" id="GO:0030017">
    <property type="term" value="C:sarcomere"/>
    <property type="evidence" value="ECO:0007669"/>
    <property type="project" value="UniProtKB-SubCell"/>
</dbReference>
<dbReference type="SMART" id="SM00033">
    <property type="entry name" value="CH"/>
    <property type="match status" value="2"/>
</dbReference>
<dbReference type="Pfam" id="PF00307">
    <property type="entry name" value="CH"/>
    <property type="match status" value="2"/>
</dbReference>
<dbReference type="GO" id="GO:0005925">
    <property type="term" value="C:focal adhesion"/>
    <property type="evidence" value="ECO:0007669"/>
    <property type="project" value="TreeGrafter"/>
</dbReference>
<dbReference type="InterPro" id="IPR028433">
    <property type="entry name" value="Parvin"/>
</dbReference>
<dbReference type="GO" id="GO:0030031">
    <property type="term" value="P:cell projection assembly"/>
    <property type="evidence" value="ECO:0007669"/>
    <property type="project" value="TreeGrafter"/>
</dbReference>
<feature type="compositionally biased region" description="Low complexity" evidence="9">
    <location>
        <begin position="188"/>
        <end position="219"/>
    </location>
</feature>
<evidence type="ECO:0000313" key="11">
    <source>
        <dbReference type="EMBL" id="KAK7874260.1"/>
    </source>
</evidence>
<evidence type="ECO:0000256" key="3">
    <source>
        <dbReference type="ARBA" id="ARBA00005666"/>
    </source>
</evidence>
<gene>
    <name evidence="11" type="ORF">R5R35_006295</name>
</gene>
<evidence type="ECO:0000256" key="7">
    <source>
        <dbReference type="ARBA" id="ARBA00023203"/>
    </source>
</evidence>
<dbReference type="GO" id="GO:0034446">
    <property type="term" value="P:substrate adhesion-dependent cell spreading"/>
    <property type="evidence" value="ECO:0007669"/>
    <property type="project" value="TreeGrafter"/>
</dbReference>
<dbReference type="GO" id="GO:0071963">
    <property type="term" value="P:establishment or maintenance of cell polarity regulating cell shape"/>
    <property type="evidence" value="ECO:0007669"/>
    <property type="project" value="TreeGrafter"/>
</dbReference>
<protein>
    <recommendedName>
        <fullName evidence="10">Calponin-homology (CH) domain-containing protein</fullName>
    </recommendedName>
</protein>
<evidence type="ECO:0000256" key="6">
    <source>
        <dbReference type="ARBA" id="ARBA00022889"/>
    </source>
</evidence>
<proteinExistence type="inferred from homology"/>
<dbReference type="CDD" id="cd21304">
    <property type="entry name" value="CH_PARVA_B_rpt1"/>
    <property type="match status" value="1"/>
</dbReference>
<comment type="subcellular location">
    <subcellularLocation>
        <location evidence="2">Cytoplasm</location>
        <location evidence="2">Cytoskeleton</location>
    </subcellularLocation>
    <subcellularLocation>
        <location evidence="1">Cytoplasm</location>
        <location evidence="1">Myofibril</location>
        <location evidence="1">Sarcomere</location>
    </subcellularLocation>
</comment>
<dbReference type="InterPro" id="IPR001715">
    <property type="entry name" value="CH_dom"/>
</dbReference>
<feature type="domain" description="Calponin-homology (CH)" evidence="10">
    <location>
        <begin position="472"/>
        <end position="579"/>
    </location>
</feature>
<keyword evidence="12" id="KW-1185">Reference proteome</keyword>
<evidence type="ECO:0000256" key="9">
    <source>
        <dbReference type="SAM" id="MobiDB-lite"/>
    </source>
</evidence>
<feature type="domain" description="Calponin-homology (CH)" evidence="10">
    <location>
        <begin position="304"/>
        <end position="412"/>
    </location>
</feature>
<evidence type="ECO:0000256" key="2">
    <source>
        <dbReference type="ARBA" id="ARBA00004245"/>
    </source>
</evidence>
<evidence type="ECO:0000256" key="5">
    <source>
        <dbReference type="ARBA" id="ARBA00022737"/>
    </source>
</evidence>
<keyword evidence="7" id="KW-0009">Actin-binding</keyword>
<feature type="region of interest" description="Disordered" evidence="9">
    <location>
        <begin position="256"/>
        <end position="281"/>
    </location>
</feature>
<dbReference type="PANTHER" id="PTHR12114">
    <property type="entry name" value="PARVIN"/>
    <property type="match status" value="1"/>
</dbReference>
<dbReference type="AlphaFoldDB" id="A0AAN9ZJ10"/>